<sequence length="178" mass="20579">MEIVTETNQNVELLPAKSEVLAIGDPQEYSFMKTNPPQRDRANFHADCKRRLAELVLGNAADMRSDESSVDSFGAESIQINSGTRHIYLQCNQPVNGCMFWMRTYDSKSLLRAVKQKLSNENWISENTMEISLKSKHNNSQELSRIESRIYKIVSDYLSEQDARILQFLCCMQRQHRK</sequence>
<organism evidence="1 2">
    <name type="scientific">Drosophila virilis</name>
    <name type="common">Fruit fly</name>
    <dbReference type="NCBI Taxonomy" id="7244"/>
    <lineage>
        <taxon>Eukaryota</taxon>
        <taxon>Metazoa</taxon>
        <taxon>Ecdysozoa</taxon>
        <taxon>Arthropoda</taxon>
        <taxon>Hexapoda</taxon>
        <taxon>Insecta</taxon>
        <taxon>Pterygota</taxon>
        <taxon>Neoptera</taxon>
        <taxon>Endopterygota</taxon>
        <taxon>Diptera</taxon>
        <taxon>Brachycera</taxon>
        <taxon>Muscomorpha</taxon>
        <taxon>Ephydroidea</taxon>
        <taxon>Drosophilidae</taxon>
        <taxon>Drosophila</taxon>
    </lineage>
</organism>
<dbReference type="Proteomes" id="UP000008792">
    <property type="component" value="Unassembled WGS sequence"/>
</dbReference>
<accession>A0A0Q9WE73</accession>
<name>A0A0Q9WE73_DROVI</name>
<evidence type="ECO:0000313" key="2">
    <source>
        <dbReference type="Proteomes" id="UP000008792"/>
    </source>
</evidence>
<reference evidence="1 2" key="1">
    <citation type="journal article" date="2007" name="Nature">
        <title>Evolution of genes and genomes on the Drosophila phylogeny.</title>
        <authorList>
            <consortium name="Drosophila 12 Genomes Consortium"/>
            <person name="Clark A.G."/>
            <person name="Eisen M.B."/>
            <person name="Smith D.R."/>
            <person name="Bergman C.M."/>
            <person name="Oliver B."/>
            <person name="Markow T.A."/>
            <person name="Kaufman T.C."/>
            <person name="Kellis M."/>
            <person name="Gelbart W."/>
            <person name="Iyer V.N."/>
            <person name="Pollard D.A."/>
            <person name="Sackton T.B."/>
            <person name="Larracuente A.M."/>
            <person name="Singh N.D."/>
            <person name="Abad J.P."/>
            <person name="Abt D.N."/>
            <person name="Adryan B."/>
            <person name="Aguade M."/>
            <person name="Akashi H."/>
            <person name="Anderson W.W."/>
            <person name="Aquadro C.F."/>
            <person name="Ardell D.H."/>
            <person name="Arguello R."/>
            <person name="Artieri C.G."/>
            <person name="Barbash D.A."/>
            <person name="Barker D."/>
            <person name="Barsanti P."/>
            <person name="Batterham P."/>
            <person name="Batzoglou S."/>
            <person name="Begun D."/>
            <person name="Bhutkar A."/>
            <person name="Blanco E."/>
            <person name="Bosak S.A."/>
            <person name="Bradley R.K."/>
            <person name="Brand A.D."/>
            <person name="Brent M.R."/>
            <person name="Brooks A.N."/>
            <person name="Brown R.H."/>
            <person name="Butlin R.K."/>
            <person name="Caggese C."/>
            <person name="Calvi B.R."/>
            <person name="Bernardo de Carvalho A."/>
            <person name="Caspi A."/>
            <person name="Castrezana S."/>
            <person name="Celniker S.E."/>
            <person name="Chang J.L."/>
            <person name="Chapple C."/>
            <person name="Chatterji S."/>
            <person name="Chinwalla A."/>
            <person name="Civetta A."/>
            <person name="Clifton S.W."/>
            <person name="Comeron J.M."/>
            <person name="Costello J.C."/>
            <person name="Coyne J.A."/>
            <person name="Daub J."/>
            <person name="David R.G."/>
            <person name="Delcher A.L."/>
            <person name="Delehaunty K."/>
            <person name="Do C.B."/>
            <person name="Ebling H."/>
            <person name="Edwards K."/>
            <person name="Eickbush T."/>
            <person name="Evans J.D."/>
            <person name="Filipski A."/>
            <person name="Findeiss S."/>
            <person name="Freyhult E."/>
            <person name="Fulton L."/>
            <person name="Fulton R."/>
            <person name="Garcia A.C."/>
            <person name="Gardiner A."/>
            <person name="Garfield D.A."/>
            <person name="Garvin B.E."/>
            <person name="Gibson G."/>
            <person name="Gilbert D."/>
            <person name="Gnerre S."/>
            <person name="Godfrey J."/>
            <person name="Good R."/>
            <person name="Gotea V."/>
            <person name="Gravely B."/>
            <person name="Greenberg A.J."/>
            <person name="Griffiths-Jones S."/>
            <person name="Gross S."/>
            <person name="Guigo R."/>
            <person name="Gustafson E.A."/>
            <person name="Haerty W."/>
            <person name="Hahn M.W."/>
            <person name="Halligan D.L."/>
            <person name="Halpern A.L."/>
            <person name="Halter G.M."/>
            <person name="Han M.V."/>
            <person name="Heger A."/>
            <person name="Hillier L."/>
            <person name="Hinrichs A.S."/>
            <person name="Holmes I."/>
            <person name="Hoskins R.A."/>
            <person name="Hubisz M.J."/>
            <person name="Hultmark D."/>
            <person name="Huntley M.A."/>
            <person name="Jaffe D.B."/>
            <person name="Jagadeeshan S."/>
            <person name="Jeck W.R."/>
            <person name="Johnson J."/>
            <person name="Jones C.D."/>
            <person name="Jordan W.C."/>
            <person name="Karpen G.H."/>
            <person name="Kataoka E."/>
            <person name="Keightley P.D."/>
            <person name="Kheradpour P."/>
            <person name="Kirkness E.F."/>
            <person name="Koerich L.B."/>
            <person name="Kristiansen K."/>
            <person name="Kudrna D."/>
            <person name="Kulathinal R.J."/>
            <person name="Kumar S."/>
            <person name="Kwok R."/>
            <person name="Lander E."/>
            <person name="Langley C.H."/>
            <person name="Lapoint R."/>
            <person name="Lazzaro B.P."/>
            <person name="Lee S.J."/>
            <person name="Levesque L."/>
            <person name="Li R."/>
            <person name="Lin C.F."/>
            <person name="Lin M.F."/>
            <person name="Lindblad-Toh K."/>
            <person name="Llopart A."/>
            <person name="Long M."/>
            <person name="Low L."/>
            <person name="Lozovsky E."/>
            <person name="Lu J."/>
            <person name="Luo M."/>
            <person name="Machado C.A."/>
            <person name="Makalowski W."/>
            <person name="Marzo M."/>
            <person name="Matsuda M."/>
            <person name="Matzkin L."/>
            <person name="McAllister B."/>
            <person name="McBride C.S."/>
            <person name="McKernan B."/>
            <person name="McKernan K."/>
            <person name="Mendez-Lago M."/>
            <person name="Minx P."/>
            <person name="Mollenhauer M.U."/>
            <person name="Montooth K."/>
            <person name="Mount S.M."/>
            <person name="Mu X."/>
            <person name="Myers E."/>
            <person name="Negre B."/>
            <person name="Newfeld S."/>
            <person name="Nielsen R."/>
            <person name="Noor M.A."/>
            <person name="O'Grady P."/>
            <person name="Pachter L."/>
            <person name="Papaceit M."/>
            <person name="Parisi M.J."/>
            <person name="Parisi M."/>
            <person name="Parts L."/>
            <person name="Pedersen J.S."/>
            <person name="Pesole G."/>
            <person name="Phillippy A.M."/>
            <person name="Ponting C.P."/>
            <person name="Pop M."/>
            <person name="Porcelli D."/>
            <person name="Powell J.R."/>
            <person name="Prohaska S."/>
            <person name="Pruitt K."/>
            <person name="Puig M."/>
            <person name="Quesneville H."/>
            <person name="Ram K.R."/>
            <person name="Rand D."/>
            <person name="Rasmussen M.D."/>
            <person name="Reed L.K."/>
            <person name="Reenan R."/>
            <person name="Reily A."/>
            <person name="Remington K.A."/>
            <person name="Rieger T.T."/>
            <person name="Ritchie M.G."/>
            <person name="Robin C."/>
            <person name="Rogers Y.H."/>
            <person name="Rohde C."/>
            <person name="Rozas J."/>
            <person name="Rubenfield M.J."/>
            <person name="Ruiz A."/>
            <person name="Russo S."/>
            <person name="Salzberg S.L."/>
            <person name="Sanchez-Gracia A."/>
            <person name="Saranga D.J."/>
            <person name="Sato H."/>
            <person name="Schaeffer S.W."/>
            <person name="Schatz M.C."/>
            <person name="Schlenke T."/>
            <person name="Schwartz R."/>
            <person name="Segarra C."/>
            <person name="Singh R.S."/>
            <person name="Sirot L."/>
            <person name="Sirota M."/>
            <person name="Sisneros N.B."/>
            <person name="Smith C.D."/>
            <person name="Smith T.F."/>
            <person name="Spieth J."/>
            <person name="Stage D.E."/>
            <person name="Stark A."/>
            <person name="Stephan W."/>
            <person name="Strausberg R.L."/>
            <person name="Strempel S."/>
            <person name="Sturgill D."/>
            <person name="Sutton G."/>
            <person name="Sutton G.G."/>
            <person name="Tao W."/>
            <person name="Teichmann S."/>
            <person name="Tobari Y.N."/>
            <person name="Tomimura Y."/>
            <person name="Tsolas J.M."/>
            <person name="Valente V.L."/>
            <person name="Venter E."/>
            <person name="Venter J.C."/>
            <person name="Vicario S."/>
            <person name="Vieira F.G."/>
            <person name="Vilella A.J."/>
            <person name="Villasante A."/>
            <person name="Walenz B."/>
            <person name="Wang J."/>
            <person name="Wasserman M."/>
            <person name="Watts T."/>
            <person name="Wilson D."/>
            <person name="Wilson R.K."/>
            <person name="Wing R.A."/>
            <person name="Wolfner M.F."/>
            <person name="Wong A."/>
            <person name="Wong G.K."/>
            <person name="Wu C.I."/>
            <person name="Wu G."/>
            <person name="Yamamoto D."/>
            <person name="Yang H.P."/>
            <person name="Yang S.P."/>
            <person name="Yorke J.A."/>
            <person name="Yoshida K."/>
            <person name="Zdobnov E."/>
            <person name="Zhang P."/>
            <person name="Zhang Y."/>
            <person name="Zimin A.V."/>
            <person name="Baldwin J."/>
            <person name="Abdouelleil A."/>
            <person name="Abdulkadir J."/>
            <person name="Abebe A."/>
            <person name="Abera B."/>
            <person name="Abreu J."/>
            <person name="Acer S.C."/>
            <person name="Aftuck L."/>
            <person name="Alexander A."/>
            <person name="An P."/>
            <person name="Anderson E."/>
            <person name="Anderson S."/>
            <person name="Arachi H."/>
            <person name="Azer M."/>
            <person name="Bachantsang P."/>
            <person name="Barry A."/>
            <person name="Bayul T."/>
            <person name="Berlin A."/>
            <person name="Bessette D."/>
            <person name="Bloom T."/>
            <person name="Blye J."/>
            <person name="Boguslavskiy L."/>
            <person name="Bonnet C."/>
            <person name="Boukhgalter B."/>
            <person name="Bourzgui I."/>
            <person name="Brown A."/>
            <person name="Cahill P."/>
            <person name="Channer S."/>
            <person name="Cheshatsang Y."/>
            <person name="Chuda L."/>
            <person name="Citroen M."/>
            <person name="Collymore A."/>
            <person name="Cooke P."/>
            <person name="Costello M."/>
            <person name="D'Aco K."/>
            <person name="Daza R."/>
            <person name="De Haan G."/>
            <person name="DeGray S."/>
            <person name="DeMaso C."/>
            <person name="Dhargay N."/>
            <person name="Dooley K."/>
            <person name="Dooley E."/>
            <person name="Doricent M."/>
            <person name="Dorje P."/>
            <person name="Dorjee K."/>
            <person name="Dupes A."/>
            <person name="Elong R."/>
            <person name="Falk J."/>
            <person name="Farina A."/>
            <person name="Faro S."/>
            <person name="Ferguson D."/>
            <person name="Fisher S."/>
            <person name="Foley C.D."/>
            <person name="Franke A."/>
            <person name="Friedrich D."/>
            <person name="Gadbois L."/>
            <person name="Gearin G."/>
            <person name="Gearin C.R."/>
            <person name="Giannoukos G."/>
            <person name="Goode T."/>
            <person name="Graham J."/>
            <person name="Grandbois E."/>
            <person name="Grewal S."/>
            <person name="Gyaltsen K."/>
            <person name="Hafez N."/>
            <person name="Hagos B."/>
            <person name="Hall J."/>
            <person name="Henson C."/>
            <person name="Hollinger A."/>
            <person name="Honan T."/>
            <person name="Huard M.D."/>
            <person name="Hughes L."/>
            <person name="Hurhula B."/>
            <person name="Husby M.E."/>
            <person name="Kamat A."/>
            <person name="Kanga B."/>
            <person name="Kashin S."/>
            <person name="Khazanovich D."/>
            <person name="Kisner P."/>
            <person name="Lance K."/>
            <person name="Lara M."/>
            <person name="Lee W."/>
            <person name="Lennon N."/>
            <person name="Letendre F."/>
            <person name="LeVine R."/>
            <person name="Lipovsky A."/>
            <person name="Liu X."/>
            <person name="Liu J."/>
            <person name="Liu S."/>
            <person name="Lokyitsang T."/>
            <person name="Lokyitsang Y."/>
            <person name="Lubonja R."/>
            <person name="Lui A."/>
            <person name="MacDonald P."/>
            <person name="Magnisalis V."/>
            <person name="Maru K."/>
            <person name="Matthews C."/>
            <person name="McCusker W."/>
            <person name="McDonough S."/>
            <person name="Mehta T."/>
            <person name="Meldrim J."/>
            <person name="Meneus L."/>
            <person name="Mihai O."/>
            <person name="Mihalev A."/>
            <person name="Mihova T."/>
            <person name="Mittelman R."/>
            <person name="Mlenga V."/>
            <person name="Montmayeur A."/>
            <person name="Mulrain L."/>
            <person name="Navidi A."/>
            <person name="Naylor J."/>
            <person name="Negash T."/>
            <person name="Nguyen T."/>
            <person name="Nguyen N."/>
            <person name="Nicol R."/>
            <person name="Norbu C."/>
            <person name="Norbu N."/>
            <person name="Novod N."/>
            <person name="O'Neill B."/>
            <person name="Osman S."/>
            <person name="Markiewicz E."/>
            <person name="Oyono O.L."/>
            <person name="Patti C."/>
            <person name="Phunkhang P."/>
            <person name="Pierre F."/>
            <person name="Priest M."/>
            <person name="Raghuraman S."/>
            <person name="Rege F."/>
            <person name="Reyes R."/>
            <person name="Rise C."/>
            <person name="Rogov P."/>
            <person name="Ross K."/>
            <person name="Ryan E."/>
            <person name="Settipalli S."/>
            <person name="Shea T."/>
            <person name="Sherpa N."/>
            <person name="Shi L."/>
            <person name="Shih D."/>
            <person name="Sparrow T."/>
            <person name="Spaulding J."/>
            <person name="Stalker J."/>
            <person name="Stange-Thomann N."/>
            <person name="Stavropoulos S."/>
            <person name="Stone C."/>
            <person name="Strader C."/>
            <person name="Tesfaye S."/>
            <person name="Thomson T."/>
            <person name="Thoulutsang Y."/>
            <person name="Thoulutsang D."/>
            <person name="Topham K."/>
            <person name="Topping I."/>
            <person name="Tsamla T."/>
            <person name="Vassiliev H."/>
            <person name="Vo A."/>
            <person name="Wangchuk T."/>
            <person name="Wangdi T."/>
            <person name="Weiand M."/>
            <person name="Wilkinson J."/>
            <person name="Wilson A."/>
            <person name="Yadav S."/>
            <person name="Young G."/>
            <person name="Yu Q."/>
            <person name="Zembek L."/>
            <person name="Zhong D."/>
            <person name="Zimmer A."/>
            <person name="Zwirko Z."/>
            <person name="Jaffe D.B."/>
            <person name="Alvarez P."/>
            <person name="Brockman W."/>
            <person name="Butler J."/>
            <person name="Chin C."/>
            <person name="Gnerre S."/>
            <person name="Grabherr M."/>
            <person name="Kleber M."/>
            <person name="Mauceli E."/>
            <person name="MacCallum I."/>
        </authorList>
    </citation>
    <scope>NUCLEOTIDE SEQUENCE [LARGE SCALE GENOMIC DNA]</scope>
    <source>
        <strain evidence="2">Tucson 15010-1051.87</strain>
    </source>
</reference>
<gene>
    <name evidence="1" type="primary">Dvir\GJ25669</name>
    <name evidence="1" type="ORF">Dvir_GJ25669</name>
</gene>
<dbReference type="InParanoid" id="A0A0Q9WE73"/>
<keyword evidence="2" id="KW-1185">Reference proteome</keyword>
<protein>
    <submittedName>
        <fullName evidence="1">Uncharacterized protein</fullName>
    </submittedName>
</protein>
<proteinExistence type="predicted"/>
<dbReference type="AlphaFoldDB" id="A0A0Q9WE73"/>
<dbReference type="EMBL" id="CH940648">
    <property type="protein sequence ID" value="KRF79652.1"/>
    <property type="molecule type" value="Genomic_DNA"/>
</dbReference>
<evidence type="ECO:0000313" key="1">
    <source>
        <dbReference type="EMBL" id="KRF79652.1"/>
    </source>
</evidence>